<feature type="domain" description="Glycosyltransferase 2-like" evidence="1">
    <location>
        <begin position="4"/>
        <end position="151"/>
    </location>
</feature>
<dbReference type="EMBL" id="JBHSEC010000006">
    <property type="protein sequence ID" value="MFC4409988.1"/>
    <property type="molecule type" value="Genomic_DNA"/>
</dbReference>
<protein>
    <submittedName>
        <fullName evidence="2">Glycosyltransferase</fullName>
        <ecNumber evidence="2">2.4.-.-</ecNumber>
    </submittedName>
</protein>
<dbReference type="CDD" id="cd00761">
    <property type="entry name" value="Glyco_tranf_GTA_type"/>
    <property type="match status" value="1"/>
</dbReference>
<organism evidence="2 3">
    <name type="scientific">Chungangia koreensis</name>
    <dbReference type="NCBI Taxonomy" id="752657"/>
    <lineage>
        <taxon>Bacteria</taxon>
        <taxon>Bacillati</taxon>
        <taxon>Bacillota</taxon>
        <taxon>Bacilli</taxon>
        <taxon>Lactobacillales</taxon>
        <taxon>Chungangia</taxon>
    </lineage>
</organism>
<comment type="caution">
    <text evidence="2">The sequence shown here is derived from an EMBL/GenBank/DDBJ whole genome shotgun (WGS) entry which is preliminary data.</text>
</comment>
<reference evidence="3" key="1">
    <citation type="journal article" date="2019" name="Int. J. Syst. Evol. Microbiol.">
        <title>The Global Catalogue of Microorganisms (GCM) 10K type strain sequencing project: providing services to taxonomists for standard genome sequencing and annotation.</title>
        <authorList>
            <consortium name="The Broad Institute Genomics Platform"/>
            <consortium name="The Broad Institute Genome Sequencing Center for Infectious Disease"/>
            <person name="Wu L."/>
            <person name="Ma J."/>
        </authorList>
    </citation>
    <scope>NUCLEOTIDE SEQUENCE [LARGE SCALE GENOMIC DNA]</scope>
    <source>
        <strain evidence="3">CCUG 59778</strain>
    </source>
</reference>
<dbReference type="InterPro" id="IPR001173">
    <property type="entry name" value="Glyco_trans_2-like"/>
</dbReference>
<dbReference type="Gene3D" id="3.90.550.10">
    <property type="entry name" value="Spore Coat Polysaccharide Biosynthesis Protein SpsA, Chain A"/>
    <property type="match status" value="1"/>
</dbReference>
<proteinExistence type="predicted"/>
<dbReference type="SUPFAM" id="SSF53448">
    <property type="entry name" value="Nucleotide-diphospho-sugar transferases"/>
    <property type="match status" value="1"/>
</dbReference>
<evidence type="ECO:0000259" key="1">
    <source>
        <dbReference type="Pfam" id="PF00535"/>
    </source>
</evidence>
<evidence type="ECO:0000313" key="3">
    <source>
        <dbReference type="Proteomes" id="UP001595817"/>
    </source>
</evidence>
<name>A0ABV8X225_9LACT</name>
<dbReference type="Proteomes" id="UP001595817">
    <property type="component" value="Unassembled WGS sequence"/>
</dbReference>
<keyword evidence="3" id="KW-1185">Reference proteome</keyword>
<dbReference type="Pfam" id="PF00535">
    <property type="entry name" value="Glycos_transf_2"/>
    <property type="match status" value="1"/>
</dbReference>
<accession>A0ABV8X225</accession>
<evidence type="ECO:0000313" key="2">
    <source>
        <dbReference type="EMBL" id="MFC4409988.1"/>
    </source>
</evidence>
<gene>
    <name evidence="2" type="ORF">ACFOZY_05985</name>
</gene>
<keyword evidence="2" id="KW-0328">Glycosyltransferase</keyword>
<keyword evidence="2" id="KW-0808">Transferase</keyword>
<dbReference type="GO" id="GO:0016757">
    <property type="term" value="F:glycosyltransferase activity"/>
    <property type="evidence" value="ECO:0007669"/>
    <property type="project" value="UniProtKB-KW"/>
</dbReference>
<dbReference type="RefSeq" id="WP_378153331.1">
    <property type="nucleotide sequence ID" value="NZ_JBHSEC010000006.1"/>
</dbReference>
<dbReference type="PANTHER" id="PTHR22916">
    <property type="entry name" value="GLYCOSYLTRANSFERASE"/>
    <property type="match status" value="1"/>
</dbReference>
<dbReference type="EC" id="2.4.-.-" evidence="2"/>
<dbReference type="PANTHER" id="PTHR22916:SF3">
    <property type="entry name" value="UDP-GLCNAC:BETAGAL BETA-1,3-N-ACETYLGLUCOSAMINYLTRANSFERASE-LIKE PROTEIN 1"/>
    <property type="match status" value="1"/>
</dbReference>
<dbReference type="InterPro" id="IPR029044">
    <property type="entry name" value="Nucleotide-diphossugar_trans"/>
</dbReference>
<sequence>MDISIIVPVYNVEKYLKECIDSLLNQDLKGKYEIVCVNDGSTDNSLEILKSYENINDKIVLVDQNNKGLGGARNSGLKHAKGKYVMFIDSDDYFKHNYVLSLLHNEIVKDDLDFVIADFEYDYEDKSKNFCIERTEKIKNKIMTGQEMYDIGVKTKSIMSIVWNKLYKKEFLVKTNLNFIEGIIYEDMEFTPRAYYLATRVKYIDEVIIMYRQREGSIMSDLNINKLDNYLVVAESLNHFNQDYNSKVLLNSELYLYVTVIRKLKYLNDKTEVRNIKKKLSERRLFSKFIKSNRLKYKIFGLLYYIFYTKQIGSI</sequence>